<feature type="compositionally biased region" description="Basic and acidic residues" evidence="1">
    <location>
        <begin position="19"/>
        <end position="35"/>
    </location>
</feature>
<gene>
    <name evidence="2" type="ORF">EMH_0074340</name>
</gene>
<reference evidence="2" key="2">
    <citation type="submission" date="2013-10" db="EMBL/GenBank/DDBJ databases">
        <authorList>
            <person name="Aslett M."/>
        </authorList>
    </citation>
    <scope>NUCLEOTIDE SEQUENCE [LARGE SCALE GENOMIC DNA]</scope>
    <source>
        <strain evidence="2">Houghton</strain>
    </source>
</reference>
<evidence type="ECO:0000256" key="1">
    <source>
        <dbReference type="SAM" id="MobiDB-lite"/>
    </source>
</evidence>
<dbReference type="OrthoDB" id="347912at2759"/>
<protein>
    <submittedName>
        <fullName evidence="2">Uncharacterized protein</fullName>
    </submittedName>
</protein>
<feature type="region of interest" description="Disordered" evidence="1">
    <location>
        <begin position="1"/>
        <end position="104"/>
    </location>
</feature>
<dbReference type="VEuPathDB" id="ToxoDB:EMH_0074340"/>
<feature type="compositionally biased region" description="Gly residues" evidence="1">
    <location>
        <begin position="90"/>
        <end position="99"/>
    </location>
</feature>
<proteinExistence type="predicted"/>
<organism evidence="2 3">
    <name type="scientific">Eimeria mitis</name>
    <dbReference type="NCBI Taxonomy" id="44415"/>
    <lineage>
        <taxon>Eukaryota</taxon>
        <taxon>Sar</taxon>
        <taxon>Alveolata</taxon>
        <taxon>Apicomplexa</taxon>
        <taxon>Conoidasida</taxon>
        <taxon>Coccidia</taxon>
        <taxon>Eucoccidiorida</taxon>
        <taxon>Eimeriorina</taxon>
        <taxon>Eimeriidae</taxon>
        <taxon>Eimeria</taxon>
    </lineage>
</organism>
<dbReference type="EMBL" id="HG684086">
    <property type="protein sequence ID" value="CDJ32344.1"/>
    <property type="molecule type" value="Genomic_DNA"/>
</dbReference>
<keyword evidence="3" id="KW-1185">Reference proteome</keyword>
<sequence length="125" mass="12994">MSRRYNRGGLSEASGGTWEEERPRGRDVALRDGARRTVLVMGPGARRGAHMGSPGAVETSPGFQERPHGNSPVLTARQGPPPPTDSGAPGASGGPGGPGSTRKLPFMALSDIIRQQNIKGKVSLV</sequence>
<dbReference type="RefSeq" id="XP_013354909.1">
    <property type="nucleotide sequence ID" value="XM_013499455.1"/>
</dbReference>
<dbReference type="Proteomes" id="UP000030744">
    <property type="component" value="Unassembled WGS sequence"/>
</dbReference>
<reference evidence="2" key="1">
    <citation type="submission" date="2013-10" db="EMBL/GenBank/DDBJ databases">
        <title>Genomic analysis of the causative agents of coccidiosis in chickens.</title>
        <authorList>
            <person name="Reid A.J."/>
            <person name="Blake D."/>
            <person name="Billington K."/>
            <person name="Browne H."/>
            <person name="Dunn M."/>
            <person name="Hung S."/>
            <person name="Kawahara F."/>
            <person name="Miranda-Saavedra D."/>
            <person name="Mourier T."/>
            <person name="Nagra H."/>
            <person name="Otto T.D."/>
            <person name="Rawlings N."/>
            <person name="Sanchez A."/>
            <person name="Sanders M."/>
            <person name="Subramaniam C."/>
            <person name="Tay Y."/>
            <person name="Dear P."/>
            <person name="Doerig C."/>
            <person name="Gruber A."/>
            <person name="Parkinson J."/>
            <person name="Shirley M."/>
            <person name="Wan K.L."/>
            <person name="Berriman M."/>
            <person name="Tomley F."/>
            <person name="Pain A."/>
        </authorList>
    </citation>
    <scope>NUCLEOTIDE SEQUENCE [LARGE SCALE GENOMIC DNA]</scope>
    <source>
        <strain evidence="2">Houghton</strain>
    </source>
</reference>
<evidence type="ECO:0000313" key="2">
    <source>
        <dbReference type="EMBL" id="CDJ32344.1"/>
    </source>
</evidence>
<evidence type="ECO:0000313" key="3">
    <source>
        <dbReference type="Proteomes" id="UP000030744"/>
    </source>
</evidence>
<accession>U6K3U9</accession>
<name>U6K3U9_9EIME</name>
<dbReference type="AlphaFoldDB" id="U6K3U9"/>
<dbReference type="GeneID" id="25381922"/>